<evidence type="ECO:0000313" key="1">
    <source>
        <dbReference type="EMBL" id="CAA6801076.1"/>
    </source>
</evidence>
<accession>A0A6S6S4D7</accession>
<proteinExistence type="predicted"/>
<organism evidence="1">
    <name type="scientific">uncultured Thiotrichaceae bacterium</name>
    <dbReference type="NCBI Taxonomy" id="298394"/>
    <lineage>
        <taxon>Bacteria</taxon>
        <taxon>Pseudomonadati</taxon>
        <taxon>Pseudomonadota</taxon>
        <taxon>Gammaproteobacteria</taxon>
        <taxon>Thiotrichales</taxon>
        <taxon>Thiotrichaceae</taxon>
        <taxon>environmental samples</taxon>
    </lineage>
</organism>
<sequence>MLLQLMANLKCQFADLLAAITDLSTATNTTITVLDAQCVSVDGGDPQLATPATIWDDVAQAVVGTKWLNMDGTEIVGEVVIRDVCDCLAMINCCPADDATGGFSVAEVDKTENTKFAFDTPTFDKAHGDAGSNNWTTADLIAALNASAAGATPANNNSAVDYTTTTFGPHPTAADVIIVTAGPVPTTLDLISINVSIPLATV</sequence>
<dbReference type="AlphaFoldDB" id="A0A6S6S4D7"/>
<gene>
    <name evidence="1" type="ORF">HELGO_WM69819</name>
</gene>
<protein>
    <submittedName>
        <fullName evidence="1">Uncharacterized protein</fullName>
    </submittedName>
</protein>
<reference evidence="1" key="1">
    <citation type="submission" date="2020-01" db="EMBL/GenBank/DDBJ databases">
        <authorList>
            <person name="Meier V. D."/>
            <person name="Meier V D."/>
        </authorList>
    </citation>
    <scope>NUCLEOTIDE SEQUENCE</scope>
    <source>
        <strain evidence="1">HLG_WM_MAG_09</strain>
    </source>
</reference>
<name>A0A6S6S4D7_9GAMM</name>
<dbReference type="EMBL" id="CACVAT010000025">
    <property type="protein sequence ID" value="CAA6801076.1"/>
    <property type="molecule type" value="Genomic_DNA"/>
</dbReference>